<proteinExistence type="predicted"/>
<keyword evidence="1" id="KW-0732">Signal</keyword>
<gene>
    <name evidence="2" type="ORF">BJ212DRAFT_406818</name>
</gene>
<dbReference type="RefSeq" id="XP_041191463.1">
    <property type="nucleotide sequence ID" value="XM_041343127.1"/>
</dbReference>
<dbReference type="Proteomes" id="UP000807769">
    <property type="component" value="Unassembled WGS sequence"/>
</dbReference>
<feature type="signal peptide" evidence="1">
    <location>
        <begin position="1"/>
        <end position="30"/>
    </location>
</feature>
<evidence type="ECO:0000313" key="3">
    <source>
        <dbReference type="Proteomes" id="UP000807769"/>
    </source>
</evidence>
<dbReference type="OrthoDB" id="2963563at2759"/>
<name>A0A9P7E7N4_9AGAM</name>
<protein>
    <recommendedName>
        <fullName evidence="4">Secreted protein</fullName>
    </recommendedName>
</protein>
<comment type="caution">
    <text evidence="2">The sequence shown here is derived from an EMBL/GenBank/DDBJ whole genome shotgun (WGS) entry which is preliminary data.</text>
</comment>
<reference evidence="2" key="1">
    <citation type="journal article" date="2020" name="New Phytol.">
        <title>Comparative genomics reveals dynamic genome evolution in host specialist ectomycorrhizal fungi.</title>
        <authorList>
            <person name="Lofgren L.A."/>
            <person name="Nguyen N.H."/>
            <person name="Vilgalys R."/>
            <person name="Ruytinx J."/>
            <person name="Liao H.L."/>
            <person name="Branco S."/>
            <person name="Kuo A."/>
            <person name="LaButti K."/>
            <person name="Lipzen A."/>
            <person name="Andreopoulos W."/>
            <person name="Pangilinan J."/>
            <person name="Riley R."/>
            <person name="Hundley H."/>
            <person name="Na H."/>
            <person name="Barry K."/>
            <person name="Grigoriev I.V."/>
            <person name="Stajich J.E."/>
            <person name="Kennedy P.G."/>
        </authorList>
    </citation>
    <scope>NUCLEOTIDE SEQUENCE</scope>
    <source>
        <strain evidence="2">MN1</strain>
    </source>
</reference>
<keyword evidence="3" id="KW-1185">Reference proteome</keyword>
<sequence length="89" mass="9704">MNPIHLHTSIKVATRILTAIICTLLDRVTGEVVRTSVCTGRPRTLDSLDVNVSYCLGGTLFQDDDDNGTISSVFTETYIDHAEPLAVLL</sequence>
<dbReference type="GeneID" id="64637143"/>
<evidence type="ECO:0000256" key="1">
    <source>
        <dbReference type="SAM" id="SignalP"/>
    </source>
</evidence>
<feature type="chain" id="PRO_5040502161" description="Secreted protein" evidence="1">
    <location>
        <begin position="31"/>
        <end position="89"/>
    </location>
</feature>
<dbReference type="AlphaFoldDB" id="A0A9P7E7N4"/>
<organism evidence="2 3">
    <name type="scientific">Suillus subaureus</name>
    <dbReference type="NCBI Taxonomy" id="48587"/>
    <lineage>
        <taxon>Eukaryota</taxon>
        <taxon>Fungi</taxon>
        <taxon>Dikarya</taxon>
        <taxon>Basidiomycota</taxon>
        <taxon>Agaricomycotina</taxon>
        <taxon>Agaricomycetes</taxon>
        <taxon>Agaricomycetidae</taxon>
        <taxon>Boletales</taxon>
        <taxon>Suillineae</taxon>
        <taxon>Suillaceae</taxon>
        <taxon>Suillus</taxon>
    </lineage>
</organism>
<dbReference type="EMBL" id="JABBWG010000023">
    <property type="protein sequence ID" value="KAG1813702.1"/>
    <property type="molecule type" value="Genomic_DNA"/>
</dbReference>
<evidence type="ECO:0000313" key="2">
    <source>
        <dbReference type="EMBL" id="KAG1813702.1"/>
    </source>
</evidence>
<evidence type="ECO:0008006" key="4">
    <source>
        <dbReference type="Google" id="ProtNLM"/>
    </source>
</evidence>
<accession>A0A9P7E7N4</accession>